<evidence type="ECO:0000313" key="3">
    <source>
        <dbReference type="Proteomes" id="UP001190466"/>
    </source>
</evidence>
<keyword evidence="1" id="KW-0472">Membrane</keyword>
<feature type="transmembrane region" description="Helical" evidence="1">
    <location>
        <begin position="6"/>
        <end position="25"/>
    </location>
</feature>
<evidence type="ECO:0000256" key="1">
    <source>
        <dbReference type="SAM" id="Phobius"/>
    </source>
</evidence>
<keyword evidence="3" id="KW-1185">Reference proteome</keyword>
<dbReference type="Proteomes" id="UP001190466">
    <property type="component" value="Chromosome"/>
</dbReference>
<reference evidence="2 3" key="1">
    <citation type="submission" date="2023-08" db="EMBL/GenBank/DDBJ databases">
        <authorList>
            <person name="Folkvardsen B D."/>
            <person name="Norman A."/>
        </authorList>
    </citation>
    <scope>NUCLEOTIDE SEQUENCE [LARGE SCALE GENOMIC DNA]</scope>
    <source>
        <strain evidence="2 3">Mu0050</strain>
    </source>
</reference>
<protein>
    <submittedName>
        <fullName evidence="2">Uncharacterized protein</fullName>
    </submittedName>
</protein>
<name>A0ABN9P1G5_9MYCO</name>
<proteinExistence type="predicted"/>
<dbReference type="EMBL" id="OY726395">
    <property type="protein sequence ID" value="CAJ1579966.1"/>
    <property type="molecule type" value="Genomic_DNA"/>
</dbReference>
<dbReference type="RefSeq" id="WP_316514420.1">
    <property type="nucleotide sequence ID" value="NZ_OY726395.1"/>
</dbReference>
<keyword evidence="1" id="KW-0812">Transmembrane</keyword>
<sequence>MNDVNGWLLALAFALGLLLTFAFMLRRVTREVPVYGPLGRGPNVDAAAVQTRSRAGTGDFEIADPEPFGTGSVRLAAPSGIGPPGFTIKGNEDSMLYHTTDSPSYEATVAEVWFTTPADAERAGFARWDAKRPDDTNQ</sequence>
<accession>A0ABN9P1G5</accession>
<organism evidence="2 3">
    <name type="scientific">[Mycobacterium] wendilense</name>
    <dbReference type="NCBI Taxonomy" id="3064284"/>
    <lineage>
        <taxon>Bacteria</taxon>
        <taxon>Bacillati</taxon>
        <taxon>Actinomycetota</taxon>
        <taxon>Actinomycetes</taxon>
        <taxon>Mycobacteriales</taxon>
        <taxon>Mycobacteriaceae</taxon>
        <taxon>Mycolicibacter</taxon>
    </lineage>
</organism>
<gene>
    <name evidence="2" type="ORF">MU0050_000777</name>
</gene>
<keyword evidence="1" id="KW-1133">Transmembrane helix</keyword>
<evidence type="ECO:0000313" key="2">
    <source>
        <dbReference type="EMBL" id="CAJ1579966.1"/>
    </source>
</evidence>